<keyword evidence="6 8" id="KW-1278">Translocase</keyword>
<keyword evidence="7 8" id="KW-0472">Membrane</keyword>
<dbReference type="Gene3D" id="3.40.50.300">
    <property type="entry name" value="P-loop containing nucleotide triphosphate hydrolases"/>
    <property type="match status" value="1"/>
</dbReference>
<keyword evidence="10" id="KW-0449">Lipoprotein</keyword>
<keyword evidence="5 8" id="KW-0067">ATP-binding</keyword>
<evidence type="ECO:0000256" key="5">
    <source>
        <dbReference type="ARBA" id="ARBA00022840"/>
    </source>
</evidence>
<sequence>MSDLVLQCVNLQKRYGDGDIAVEVLRGIELEVKRGETLAIVGSSGSGKSTLLNMLGGLDLPSSGDVRVDDQSLFDINEEERARLRNSSLGFVYQFHHLLAEFSALENVAMPLLIRGEAINVVREQAAAILHSVGLSHRLKHKPSMLSGGERQRVAIARALVTNPACVLMDEPTGNLDRYTAQEVQALMHKLNSEFGISFVVVTHDPQLAEKQGRVVELKDGLLQEIHG</sequence>
<keyword evidence="1 8" id="KW-0813">Transport</keyword>
<protein>
    <recommendedName>
        <fullName evidence="8">Lipoprotein-releasing system ATP-binding protein LolD</fullName>
        <ecNumber evidence="8">7.6.2.-</ecNumber>
    </recommendedName>
</protein>
<dbReference type="NCBIfam" id="TIGR02211">
    <property type="entry name" value="LolD_lipo_ex"/>
    <property type="match status" value="1"/>
</dbReference>
<dbReference type="InterPro" id="IPR017911">
    <property type="entry name" value="MacB-like_ATP-bd"/>
</dbReference>
<evidence type="ECO:0000256" key="7">
    <source>
        <dbReference type="ARBA" id="ARBA00023136"/>
    </source>
</evidence>
<comment type="subcellular location">
    <subcellularLocation>
        <location evidence="8">Cell inner membrane</location>
        <topology evidence="8">Peripheral membrane protein</topology>
    </subcellularLocation>
</comment>
<dbReference type="CDD" id="cd03255">
    <property type="entry name" value="ABC_MJ0796_LolCDE_FtsE"/>
    <property type="match status" value="1"/>
</dbReference>
<evidence type="ECO:0000313" key="10">
    <source>
        <dbReference type="EMBL" id="UTW04860.1"/>
    </source>
</evidence>
<dbReference type="PROSITE" id="PS00211">
    <property type="entry name" value="ABC_TRANSPORTER_1"/>
    <property type="match status" value="1"/>
</dbReference>
<reference evidence="10" key="1">
    <citation type="submission" date="2021-04" db="EMBL/GenBank/DDBJ databases">
        <title>Oceanospirillales bacteria with DddD are important DMSP degraders in coastal seawater.</title>
        <authorList>
            <person name="Liu J."/>
        </authorList>
    </citation>
    <scope>NUCLEOTIDE SEQUENCE</scope>
    <source>
        <strain evidence="10">GY6</strain>
    </source>
</reference>
<dbReference type="EC" id="7.6.2.-" evidence="8"/>
<evidence type="ECO:0000256" key="8">
    <source>
        <dbReference type="RuleBase" id="RU367068"/>
    </source>
</evidence>
<dbReference type="InterPro" id="IPR011924">
    <property type="entry name" value="LolD_lipo_ATP-bd"/>
</dbReference>
<dbReference type="InterPro" id="IPR017871">
    <property type="entry name" value="ABC_transporter-like_CS"/>
</dbReference>
<dbReference type="EMBL" id="CP073344">
    <property type="protein sequence ID" value="UTW04860.1"/>
    <property type="molecule type" value="Genomic_DNA"/>
</dbReference>
<dbReference type="PROSITE" id="PS50893">
    <property type="entry name" value="ABC_TRANSPORTER_2"/>
    <property type="match status" value="1"/>
</dbReference>
<evidence type="ECO:0000259" key="9">
    <source>
        <dbReference type="PROSITE" id="PS50893"/>
    </source>
</evidence>
<keyword evidence="11" id="KW-1185">Reference proteome</keyword>
<accession>A0ABY5GXW2</accession>
<evidence type="ECO:0000313" key="11">
    <source>
        <dbReference type="Proteomes" id="UP001059950"/>
    </source>
</evidence>
<proteinExistence type="inferred from homology"/>
<evidence type="ECO:0000256" key="6">
    <source>
        <dbReference type="ARBA" id="ARBA00022967"/>
    </source>
</evidence>
<keyword evidence="4 8" id="KW-0547">Nucleotide-binding</keyword>
<dbReference type="InterPro" id="IPR003439">
    <property type="entry name" value="ABC_transporter-like_ATP-bd"/>
</dbReference>
<dbReference type="InterPro" id="IPR027417">
    <property type="entry name" value="P-loop_NTPase"/>
</dbReference>
<feature type="domain" description="ABC transporter" evidence="9">
    <location>
        <begin position="6"/>
        <end position="226"/>
    </location>
</feature>
<evidence type="ECO:0000256" key="1">
    <source>
        <dbReference type="ARBA" id="ARBA00022448"/>
    </source>
</evidence>
<dbReference type="SUPFAM" id="SSF52540">
    <property type="entry name" value="P-loop containing nucleoside triphosphate hydrolases"/>
    <property type="match status" value="1"/>
</dbReference>
<dbReference type="PANTHER" id="PTHR24220:SF689">
    <property type="entry name" value="LIPOPROTEIN-RELEASING SYSTEM ATP-BINDING PROTEIN LOLD"/>
    <property type="match status" value="1"/>
</dbReference>
<gene>
    <name evidence="8 10" type="primary">lolD</name>
    <name evidence="10" type="ORF">KDX31_07640</name>
</gene>
<dbReference type="InterPro" id="IPR015854">
    <property type="entry name" value="ABC_transpr_LolD-like"/>
</dbReference>
<evidence type="ECO:0000256" key="3">
    <source>
        <dbReference type="ARBA" id="ARBA00022519"/>
    </source>
</evidence>
<dbReference type="InterPro" id="IPR003593">
    <property type="entry name" value="AAA+_ATPase"/>
</dbReference>
<dbReference type="Pfam" id="PF00005">
    <property type="entry name" value="ABC_tran"/>
    <property type="match status" value="1"/>
</dbReference>
<evidence type="ECO:0000256" key="2">
    <source>
        <dbReference type="ARBA" id="ARBA00022475"/>
    </source>
</evidence>
<keyword evidence="3 8" id="KW-0997">Cell inner membrane</keyword>
<organism evidence="10 11">
    <name type="scientific">Amphritea atlantica</name>
    <dbReference type="NCBI Taxonomy" id="355243"/>
    <lineage>
        <taxon>Bacteria</taxon>
        <taxon>Pseudomonadati</taxon>
        <taxon>Pseudomonadota</taxon>
        <taxon>Gammaproteobacteria</taxon>
        <taxon>Oceanospirillales</taxon>
        <taxon>Oceanospirillaceae</taxon>
        <taxon>Amphritea</taxon>
    </lineage>
</organism>
<comment type="function">
    <text evidence="8">Part of the ABC transporter complex LolCDE involved in the translocation of mature outer membrane-directed lipoproteins, from the inner membrane to the periplasmic chaperone, LolA. Responsible for the formation of the LolA-lipoprotein complex in an ATP-dependent manner.</text>
</comment>
<evidence type="ECO:0000256" key="4">
    <source>
        <dbReference type="ARBA" id="ARBA00022741"/>
    </source>
</evidence>
<dbReference type="GO" id="GO:0005524">
    <property type="term" value="F:ATP binding"/>
    <property type="evidence" value="ECO:0007669"/>
    <property type="project" value="UniProtKB-KW"/>
</dbReference>
<comment type="similarity">
    <text evidence="8">Belongs to the ABC transporter superfamily. Lipoprotein translocase (TC 3.A.1.125) family.</text>
</comment>
<comment type="subunit">
    <text evidence="8">The complex is composed of two ATP-binding proteins (LolD) and two transmembrane proteins (LolC and LolE).</text>
</comment>
<keyword evidence="2 8" id="KW-1003">Cell membrane</keyword>
<name>A0ABY5GXW2_9GAMM</name>
<dbReference type="PANTHER" id="PTHR24220">
    <property type="entry name" value="IMPORT ATP-BINDING PROTEIN"/>
    <property type="match status" value="1"/>
</dbReference>
<dbReference type="Proteomes" id="UP001059950">
    <property type="component" value="Chromosome"/>
</dbReference>
<dbReference type="SMART" id="SM00382">
    <property type="entry name" value="AAA"/>
    <property type="match status" value="1"/>
</dbReference>